<dbReference type="VEuPathDB" id="VectorBase:LLOJ006173"/>
<dbReference type="EMBL" id="AJWK01019898">
    <property type="status" value="NOT_ANNOTATED_CDS"/>
    <property type="molecule type" value="Genomic_DNA"/>
</dbReference>
<dbReference type="AlphaFoldDB" id="A0A1B0CN89"/>
<dbReference type="GO" id="GO:0030133">
    <property type="term" value="C:transport vesicle"/>
    <property type="evidence" value="ECO:0007669"/>
    <property type="project" value="InterPro"/>
</dbReference>
<evidence type="ECO:0000256" key="8">
    <source>
        <dbReference type="SAM" id="MobiDB-lite"/>
    </source>
</evidence>
<keyword evidence="7 9" id="KW-0472">Membrane</keyword>
<feature type="compositionally biased region" description="Basic and acidic residues" evidence="8">
    <location>
        <begin position="359"/>
        <end position="369"/>
    </location>
</feature>
<evidence type="ECO:0000256" key="1">
    <source>
        <dbReference type="ARBA" id="ARBA00004477"/>
    </source>
</evidence>
<keyword evidence="4 9" id="KW-0812">Transmembrane</keyword>
<dbReference type="InterPro" id="IPR021013">
    <property type="entry name" value="ATPase_Vma12"/>
</dbReference>
<feature type="transmembrane region" description="Helical" evidence="9">
    <location>
        <begin position="326"/>
        <end position="349"/>
    </location>
</feature>
<dbReference type="EMBL" id="AJWK01019901">
    <property type="status" value="NOT_ANNOTATED_CDS"/>
    <property type="molecule type" value="Genomic_DNA"/>
</dbReference>
<dbReference type="GO" id="GO:0070072">
    <property type="term" value="P:vacuolar proton-transporting V-type ATPase complex assembly"/>
    <property type="evidence" value="ECO:0007669"/>
    <property type="project" value="InterPro"/>
</dbReference>
<evidence type="ECO:0000313" key="11">
    <source>
        <dbReference type="EnsemblMetazoa" id="LLOJ006173-PA"/>
    </source>
</evidence>
<evidence type="ECO:0000256" key="3">
    <source>
        <dbReference type="ARBA" id="ARBA00019580"/>
    </source>
</evidence>
<keyword evidence="5" id="KW-0256">Endoplasmic reticulum</keyword>
<comment type="subcellular location">
    <subcellularLocation>
        <location evidence="1">Endoplasmic reticulum membrane</location>
        <topology evidence="1">Multi-pass membrane protein</topology>
    </subcellularLocation>
</comment>
<keyword evidence="12" id="KW-1185">Reference proteome</keyword>
<reference evidence="11" key="3">
    <citation type="submission" date="2020-05" db="UniProtKB">
        <authorList>
            <consortium name="EnsemblMetazoa"/>
        </authorList>
    </citation>
    <scope>IDENTIFICATION</scope>
    <source>
        <strain evidence="11">Jacobina</strain>
    </source>
</reference>
<evidence type="ECO:0000256" key="4">
    <source>
        <dbReference type="ARBA" id="ARBA00022692"/>
    </source>
</evidence>
<keyword evidence="6 9" id="KW-1133">Transmembrane helix</keyword>
<dbReference type="Pfam" id="PF14942">
    <property type="entry name" value="Muted"/>
    <property type="match status" value="1"/>
</dbReference>
<evidence type="ECO:0000313" key="10">
    <source>
        <dbReference type="EMBL" id="MBC1171527.1"/>
    </source>
</evidence>
<evidence type="ECO:0000256" key="7">
    <source>
        <dbReference type="ARBA" id="ARBA00023136"/>
    </source>
</evidence>
<dbReference type="EMBL" id="AJWK01019899">
    <property type="status" value="NOT_ANNOTATED_CDS"/>
    <property type="molecule type" value="Genomic_DNA"/>
</dbReference>
<proteinExistence type="inferred from homology"/>
<dbReference type="EMBL" id="AJWK01019900">
    <property type="status" value="NOT_ANNOTATED_CDS"/>
    <property type="molecule type" value="Genomic_DNA"/>
</dbReference>
<dbReference type="EnsemblMetazoa" id="LLOJ006173-RA">
    <property type="protein sequence ID" value="LLOJ006173-PA"/>
    <property type="gene ID" value="LLOJ006173"/>
</dbReference>
<dbReference type="Pfam" id="PF11712">
    <property type="entry name" value="Vma12"/>
    <property type="match status" value="1"/>
</dbReference>
<comment type="similarity">
    <text evidence="2">Belongs to the BLOC1S5 family.</text>
</comment>
<dbReference type="Proteomes" id="UP000092461">
    <property type="component" value="Unassembled WGS sequence"/>
</dbReference>
<dbReference type="EMBL" id="GITU01002824">
    <property type="protein sequence ID" value="MBC1171527.1"/>
    <property type="molecule type" value="Transcribed_RNA"/>
</dbReference>
<organism evidence="11 12">
    <name type="scientific">Lutzomyia longipalpis</name>
    <name type="common">Sand fly</name>
    <dbReference type="NCBI Taxonomy" id="7200"/>
    <lineage>
        <taxon>Eukaryota</taxon>
        <taxon>Metazoa</taxon>
        <taxon>Ecdysozoa</taxon>
        <taxon>Arthropoda</taxon>
        <taxon>Hexapoda</taxon>
        <taxon>Insecta</taxon>
        <taxon>Pterygota</taxon>
        <taxon>Neoptera</taxon>
        <taxon>Endopterygota</taxon>
        <taxon>Diptera</taxon>
        <taxon>Nematocera</taxon>
        <taxon>Psychodoidea</taxon>
        <taxon>Psychodidae</taxon>
        <taxon>Lutzomyia</taxon>
        <taxon>Lutzomyia</taxon>
    </lineage>
</organism>
<dbReference type="GO" id="GO:0005789">
    <property type="term" value="C:endoplasmic reticulum membrane"/>
    <property type="evidence" value="ECO:0007669"/>
    <property type="project" value="UniProtKB-SubCell"/>
</dbReference>
<dbReference type="GO" id="GO:0031083">
    <property type="term" value="C:BLOC-1 complex"/>
    <property type="evidence" value="ECO:0007669"/>
    <property type="project" value="InterPro"/>
</dbReference>
<evidence type="ECO:0000256" key="9">
    <source>
        <dbReference type="SAM" id="Phobius"/>
    </source>
</evidence>
<evidence type="ECO:0000256" key="5">
    <source>
        <dbReference type="ARBA" id="ARBA00022824"/>
    </source>
</evidence>
<evidence type="ECO:0000256" key="2">
    <source>
        <dbReference type="ARBA" id="ARBA00010754"/>
    </source>
</evidence>
<reference evidence="10" key="2">
    <citation type="journal article" date="2020" name="BMC">
        <title>Leishmania infection induces a limited differential gene expression in the sand fly midgut.</title>
        <authorList>
            <person name="Coutinho-Abreu I.V."/>
            <person name="Serafim T.D."/>
            <person name="Meneses C."/>
            <person name="Kamhawi S."/>
            <person name="Oliveira F."/>
            <person name="Valenzuela J.G."/>
        </authorList>
    </citation>
    <scope>NUCLEOTIDE SEQUENCE</scope>
    <source>
        <strain evidence="10">Jacobina</strain>
        <tissue evidence="10">Midgut</tissue>
    </source>
</reference>
<evidence type="ECO:0000256" key="6">
    <source>
        <dbReference type="ARBA" id="ARBA00022989"/>
    </source>
</evidence>
<feature type="transmembrane region" description="Helical" evidence="9">
    <location>
        <begin position="296"/>
        <end position="320"/>
    </location>
</feature>
<reference evidence="12" key="1">
    <citation type="submission" date="2012-05" db="EMBL/GenBank/DDBJ databases">
        <title>Whole Genome Assembly of Lutzomyia longipalpis.</title>
        <authorList>
            <person name="Richards S."/>
            <person name="Qu C."/>
            <person name="Dillon R."/>
            <person name="Worley K."/>
            <person name="Scherer S."/>
            <person name="Batterton M."/>
            <person name="Taylor A."/>
            <person name="Hawes A."/>
            <person name="Hernandez B."/>
            <person name="Kovar C."/>
            <person name="Mandapat C."/>
            <person name="Pham C."/>
            <person name="Qu C."/>
            <person name="Jing C."/>
            <person name="Bess C."/>
            <person name="Bandaranaike D."/>
            <person name="Ngo D."/>
            <person name="Ongeri F."/>
            <person name="Arias F."/>
            <person name="Lara F."/>
            <person name="Weissenberger G."/>
            <person name="Kamau G."/>
            <person name="Han H."/>
            <person name="Shen H."/>
            <person name="Dinh H."/>
            <person name="Khalil I."/>
            <person name="Jones J."/>
            <person name="Shafer J."/>
            <person name="Jayaseelan J."/>
            <person name="Quiroz J."/>
            <person name="Blankenburg K."/>
            <person name="Nguyen L."/>
            <person name="Jackson L."/>
            <person name="Francisco L."/>
            <person name="Tang L.-Y."/>
            <person name="Pu L.-L."/>
            <person name="Perales L."/>
            <person name="Lorensuhewa L."/>
            <person name="Munidasa M."/>
            <person name="Coyle M."/>
            <person name="Taylor M."/>
            <person name="Puazo M."/>
            <person name="Firestine M."/>
            <person name="Scheel M."/>
            <person name="Javaid M."/>
            <person name="Wang M."/>
            <person name="Li M."/>
            <person name="Tabassum N."/>
            <person name="Saada N."/>
            <person name="Osuji N."/>
            <person name="Aqrawi P."/>
            <person name="Fu Q."/>
            <person name="Thornton R."/>
            <person name="Raj R."/>
            <person name="Goodspeed R."/>
            <person name="Mata R."/>
            <person name="Najjar R."/>
            <person name="Gubbala S."/>
            <person name="Lee S."/>
            <person name="Denson S."/>
            <person name="Patil S."/>
            <person name="Macmil S."/>
            <person name="Qi S."/>
            <person name="Matskevitch T."/>
            <person name="Palculict T."/>
            <person name="Mathew T."/>
            <person name="Vee V."/>
            <person name="Velamala V."/>
            <person name="Korchina V."/>
            <person name="Cai W."/>
            <person name="Liu W."/>
            <person name="Dai W."/>
            <person name="Zou X."/>
            <person name="Zhu Y."/>
            <person name="Zhang Y."/>
            <person name="Wu Y.-Q."/>
            <person name="Xin Y."/>
            <person name="Nazarath L."/>
            <person name="Kovar C."/>
            <person name="Han Y."/>
            <person name="Muzny D."/>
            <person name="Gibbs R."/>
        </authorList>
    </citation>
    <scope>NUCLEOTIDE SEQUENCE [LARGE SCALE GENOMIC DNA]</scope>
    <source>
        <strain evidence="12">Jacobina</strain>
    </source>
</reference>
<dbReference type="PANTHER" id="PTHR31394:SF1">
    <property type="entry name" value="TRANSMEMBRANE PROTEIN 199"/>
    <property type="match status" value="1"/>
</dbReference>
<name>A0A1B0CN89_LUTLO</name>
<dbReference type="VEuPathDB" id="VectorBase:LLONM1_005754"/>
<sequence>MTARDIVKDIGEIYSRIFDHRPFTSAEIQYFLREFEEKRNDREVENLFVSLQNTSEAKDTGVLRSKVACEAHLGHLQRSLEVALGACEEVTNRVPDPKLQAALEANREARKVIWSHFVDDMAHKCSRGSIVDPRVRIVASKKLCDYVQKHLGCEKNLPESFAKICGKISKASLEENNVEYPRVAFTEEEKKLLVEAEKEQILTVQDVKWLNKVLQEKRKEEGIEVYLHELLEHSTILLPENSVIERNPELEKRCEALRKEQENKVYRKMTRNVENPKNVPYEDTISYQIKQINKQLIAAAQFIFSVIAGFVFGFLGIQLIVGNLDFGFRLLLGIMFALIIALAEIYFLAKKLNENADEFKVDKSPEHRKTAPGTPEKTSGGKKEHRD</sequence>
<dbReference type="PANTHER" id="PTHR31394">
    <property type="entry name" value="TRANSMEMBRANE PROTEIN 199"/>
    <property type="match status" value="1"/>
</dbReference>
<feature type="region of interest" description="Disordered" evidence="8">
    <location>
        <begin position="359"/>
        <end position="387"/>
    </location>
</feature>
<accession>A0A1B0CN89</accession>
<protein>
    <recommendedName>
        <fullName evidence="3">Biogenesis of lysosome-related organelles complex 1 subunit 5</fullName>
    </recommendedName>
</protein>
<evidence type="ECO:0000313" key="12">
    <source>
        <dbReference type="Proteomes" id="UP000092461"/>
    </source>
</evidence>
<dbReference type="InterPro" id="IPR017243">
    <property type="entry name" value="Bloc1s5"/>
</dbReference>